<dbReference type="InterPro" id="IPR001509">
    <property type="entry name" value="Epimerase_deHydtase"/>
</dbReference>
<name>A0ABM7TVX1_9BURK</name>
<dbReference type="SUPFAM" id="SSF51735">
    <property type="entry name" value="NAD(P)-binding Rossmann-fold domains"/>
    <property type="match status" value="1"/>
</dbReference>
<gene>
    <name evidence="2" type="primary">wbiG</name>
    <name evidence="2" type="ORF">PTKU64_23540</name>
</gene>
<dbReference type="InterPro" id="IPR050177">
    <property type="entry name" value="Lipid_A_modif_metabolic_enz"/>
</dbReference>
<dbReference type="EMBL" id="AP024955">
    <property type="protein sequence ID" value="BCZ78679.1"/>
    <property type="molecule type" value="Genomic_DNA"/>
</dbReference>
<reference evidence="2 3" key="1">
    <citation type="journal article" date="2022" name="Front. Microbiol.">
        <title>Identification and characterization of a novel class of self-sufficient cytochrome P450 hydroxylase involved in cyclohexanecarboxylate degradation in Paraburkholderia terrae strain KU-64.</title>
        <authorList>
            <person name="Yamamoto T."/>
            <person name="Hasegawa Y."/>
            <person name="Iwaki H."/>
        </authorList>
    </citation>
    <scope>NUCLEOTIDE SEQUENCE [LARGE SCALE GENOMIC DNA]</scope>
    <source>
        <strain evidence="2 3">KU-64</strain>
    </source>
</reference>
<proteinExistence type="predicted"/>
<evidence type="ECO:0000313" key="3">
    <source>
        <dbReference type="Proteomes" id="UP001319874"/>
    </source>
</evidence>
<dbReference type="PANTHER" id="PTHR43245">
    <property type="entry name" value="BIFUNCTIONAL POLYMYXIN RESISTANCE PROTEIN ARNA"/>
    <property type="match status" value="1"/>
</dbReference>
<feature type="domain" description="NAD-dependent epimerase/dehydratase" evidence="1">
    <location>
        <begin position="17"/>
        <end position="242"/>
    </location>
</feature>
<organism evidence="2 3">
    <name type="scientific">Paraburkholderia terrae</name>
    <dbReference type="NCBI Taxonomy" id="311230"/>
    <lineage>
        <taxon>Bacteria</taxon>
        <taxon>Pseudomonadati</taxon>
        <taxon>Pseudomonadota</taxon>
        <taxon>Betaproteobacteria</taxon>
        <taxon>Burkholderiales</taxon>
        <taxon>Burkholderiaceae</taxon>
        <taxon>Paraburkholderia</taxon>
    </lineage>
</organism>
<dbReference type="PANTHER" id="PTHR43245:SF58">
    <property type="entry name" value="BLL5923 PROTEIN"/>
    <property type="match status" value="1"/>
</dbReference>
<keyword evidence="3" id="KW-1185">Reference proteome</keyword>
<dbReference type="Gene3D" id="3.40.50.720">
    <property type="entry name" value="NAD(P)-binding Rossmann-like Domain"/>
    <property type="match status" value="1"/>
</dbReference>
<evidence type="ECO:0000259" key="1">
    <source>
        <dbReference type="Pfam" id="PF01370"/>
    </source>
</evidence>
<evidence type="ECO:0000313" key="2">
    <source>
        <dbReference type="EMBL" id="BCZ78679.1"/>
    </source>
</evidence>
<dbReference type="Pfam" id="PF01370">
    <property type="entry name" value="Epimerase"/>
    <property type="match status" value="1"/>
</dbReference>
<protein>
    <submittedName>
        <fullName evidence="2">Epimerase/dehydratase</fullName>
    </submittedName>
</protein>
<dbReference type="Proteomes" id="UP001319874">
    <property type="component" value="Chromosome 1"/>
</dbReference>
<accession>A0ABM7TVX1</accession>
<sequence length="331" mass="35773">MAHWADGLAGESNMQQVIITGANGFVGHAVSRLFLQRGDSVTGVVRQPGTTVEGVREWLLDTRDFVSIDSQWSTGLSPDSVVHLAARVHMMQDPSADPLAAYRETNVEGALRVARAARNAGARRFVFVSSVKAIGERDPGRPLLETDEPAPVDPYGVSKLEAERALFAYSRESGLEVVVVRPPLVYGPGVRANFLQLMGAISRGIPLPLGAIGARRSLVFVDNLADAIVHCATDPRAAGETFHVTDRRDLSVAELARMLATQLHAPSRLLPVPAAALRVLGKVTGRSAQIDRLIGELRLDSSHIGKILGWYPPHTVEHGLLETAAWYRSTH</sequence>
<dbReference type="InterPro" id="IPR036291">
    <property type="entry name" value="NAD(P)-bd_dom_sf"/>
</dbReference>